<feature type="transmembrane region" description="Helical" evidence="8">
    <location>
        <begin position="89"/>
        <end position="109"/>
    </location>
</feature>
<evidence type="ECO:0000313" key="9">
    <source>
        <dbReference type="EMBL" id="SUP43632.1"/>
    </source>
</evidence>
<feature type="transmembrane region" description="Helical" evidence="8">
    <location>
        <begin position="30"/>
        <end position="63"/>
    </location>
</feature>
<feature type="transmembrane region" description="Helical" evidence="8">
    <location>
        <begin position="150"/>
        <end position="168"/>
    </location>
</feature>
<sequence length="367" mass="38140">MNDVEIITRQQHLQELQTATKHRSEIWGSWAVPVLTALLVCAIIAAIALGSVTISAGHVLTILSGKVMNMPIPETVSPAMIDIVWDIRIPRVLLAALVGAGLALSGAVMQAAVQNPLAEPFILGIASGASVGAVMAILLGFLLGAANVGVPVWAFGGAIIATLAVMALAGMGRRISTVKLVLAGAVVSALCTALSNFIIYMAGDAEGMQSAAFWTMGSLADAKWSMLFWPSIVVGGMTVYFLSQVRALDALLLGEEMATTLGINATRKRYIYMACMALLTGVLVSQCGIIGFVGLVIPHMSRALVGVGHKRLLPVVALGGAIFLVLADLLSRVLLPAGDLPIGILTALMGAPLFMKLLFGSSRNFGG</sequence>
<dbReference type="Gene3D" id="1.10.3470.10">
    <property type="entry name" value="ABC transporter involved in vitamin B12 uptake, BtuC"/>
    <property type="match status" value="1"/>
</dbReference>
<reference evidence="9 10" key="1">
    <citation type="submission" date="2018-06" db="EMBL/GenBank/DDBJ databases">
        <authorList>
            <consortium name="Pathogen Informatics"/>
            <person name="Doyle S."/>
        </authorList>
    </citation>
    <scope>NUCLEOTIDE SEQUENCE [LARGE SCALE GENOMIC DNA]</scope>
    <source>
        <strain evidence="9 10">NCTC12020</strain>
    </source>
</reference>
<protein>
    <submittedName>
        <fullName evidence="9">Probable ABC transporter permease protein HI_1471</fullName>
    </submittedName>
</protein>
<dbReference type="FunFam" id="1.10.3470.10:FF:000001">
    <property type="entry name" value="Vitamin B12 ABC transporter permease BtuC"/>
    <property type="match status" value="1"/>
</dbReference>
<evidence type="ECO:0000256" key="5">
    <source>
        <dbReference type="ARBA" id="ARBA00022692"/>
    </source>
</evidence>
<name>A0A380NKW9_9FIRM</name>
<comment type="similarity">
    <text evidence="2">Belongs to the binding-protein-dependent transport system permease family. FecCD subfamily.</text>
</comment>
<dbReference type="GO" id="GO:0022857">
    <property type="term" value="F:transmembrane transporter activity"/>
    <property type="evidence" value="ECO:0007669"/>
    <property type="project" value="InterPro"/>
</dbReference>
<dbReference type="InterPro" id="IPR037294">
    <property type="entry name" value="ABC_BtuC-like"/>
</dbReference>
<dbReference type="SUPFAM" id="SSF81345">
    <property type="entry name" value="ABC transporter involved in vitamin B12 uptake, BtuC"/>
    <property type="match status" value="1"/>
</dbReference>
<dbReference type="EMBL" id="UHIO01000001">
    <property type="protein sequence ID" value="SUP43632.1"/>
    <property type="molecule type" value="Genomic_DNA"/>
</dbReference>
<keyword evidence="3" id="KW-0813">Transport</keyword>
<evidence type="ECO:0000256" key="8">
    <source>
        <dbReference type="SAM" id="Phobius"/>
    </source>
</evidence>
<accession>A0A380NKW9</accession>
<evidence type="ECO:0000313" key="10">
    <source>
        <dbReference type="Proteomes" id="UP000255367"/>
    </source>
</evidence>
<evidence type="ECO:0000256" key="6">
    <source>
        <dbReference type="ARBA" id="ARBA00022989"/>
    </source>
</evidence>
<dbReference type="AlphaFoldDB" id="A0A380NKW9"/>
<dbReference type="RefSeq" id="WP_115310414.1">
    <property type="nucleotide sequence ID" value="NZ_UHIO01000001.1"/>
</dbReference>
<dbReference type="GO" id="GO:0033214">
    <property type="term" value="P:siderophore-iron import into cell"/>
    <property type="evidence" value="ECO:0007669"/>
    <property type="project" value="TreeGrafter"/>
</dbReference>
<evidence type="ECO:0000256" key="7">
    <source>
        <dbReference type="ARBA" id="ARBA00023136"/>
    </source>
</evidence>
<comment type="subcellular location">
    <subcellularLocation>
        <location evidence="1">Cell membrane</location>
        <topology evidence="1">Multi-pass membrane protein</topology>
    </subcellularLocation>
</comment>
<feature type="transmembrane region" description="Helical" evidence="8">
    <location>
        <begin position="222"/>
        <end position="242"/>
    </location>
</feature>
<keyword evidence="4" id="KW-1003">Cell membrane</keyword>
<organism evidence="9 10">
    <name type="scientific">Veillonella criceti</name>
    <dbReference type="NCBI Taxonomy" id="103891"/>
    <lineage>
        <taxon>Bacteria</taxon>
        <taxon>Bacillati</taxon>
        <taxon>Bacillota</taxon>
        <taxon>Negativicutes</taxon>
        <taxon>Veillonellales</taxon>
        <taxon>Veillonellaceae</taxon>
        <taxon>Veillonella</taxon>
    </lineage>
</organism>
<dbReference type="OrthoDB" id="9792889at2"/>
<keyword evidence="7 8" id="KW-0472">Membrane</keyword>
<dbReference type="PANTHER" id="PTHR30472:SF25">
    <property type="entry name" value="ABC TRANSPORTER PERMEASE PROTEIN MJ0876-RELATED"/>
    <property type="match status" value="1"/>
</dbReference>
<evidence type="ECO:0000256" key="3">
    <source>
        <dbReference type="ARBA" id="ARBA00022448"/>
    </source>
</evidence>
<evidence type="ECO:0000256" key="4">
    <source>
        <dbReference type="ARBA" id="ARBA00022475"/>
    </source>
</evidence>
<evidence type="ECO:0000256" key="2">
    <source>
        <dbReference type="ARBA" id="ARBA00007935"/>
    </source>
</evidence>
<dbReference type="Proteomes" id="UP000255367">
    <property type="component" value="Unassembled WGS sequence"/>
</dbReference>
<feature type="transmembrane region" description="Helical" evidence="8">
    <location>
        <begin position="180"/>
        <end position="202"/>
    </location>
</feature>
<feature type="transmembrane region" description="Helical" evidence="8">
    <location>
        <begin position="342"/>
        <end position="359"/>
    </location>
</feature>
<dbReference type="CDD" id="cd06550">
    <property type="entry name" value="TM_ABC_iron-siderophores_like"/>
    <property type="match status" value="1"/>
</dbReference>
<keyword evidence="10" id="KW-1185">Reference proteome</keyword>
<dbReference type="GO" id="GO:0005886">
    <property type="term" value="C:plasma membrane"/>
    <property type="evidence" value="ECO:0007669"/>
    <property type="project" value="UniProtKB-SubCell"/>
</dbReference>
<feature type="transmembrane region" description="Helical" evidence="8">
    <location>
        <begin position="270"/>
        <end position="297"/>
    </location>
</feature>
<feature type="transmembrane region" description="Helical" evidence="8">
    <location>
        <begin position="312"/>
        <end position="330"/>
    </location>
</feature>
<keyword evidence="5 8" id="KW-0812">Transmembrane</keyword>
<dbReference type="Pfam" id="PF01032">
    <property type="entry name" value="FecCD"/>
    <property type="match status" value="1"/>
</dbReference>
<proteinExistence type="inferred from homology"/>
<feature type="transmembrane region" description="Helical" evidence="8">
    <location>
        <begin position="121"/>
        <end position="144"/>
    </location>
</feature>
<dbReference type="InterPro" id="IPR000522">
    <property type="entry name" value="ABC_transptr_permease_BtuC"/>
</dbReference>
<dbReference type="PANTHER" id="PTHR30472">
    <property type="entry name" value="FERRIC ENTEROBACTIN TRANSPORT SYSTEM PERMEASE PROTEIN"/>
    <property type="match status" value="1"/>
</dbReference>
<evidence type="ECO:0000256" key="1">
    <source>
        <dbReference type="ARBA" id="ARBA00004651"/>
    </source>
</evidence>
<gene>
    <name evidence="9" type="ORF">NCTC12020_01256</name>
</gene>
<keyword evidence="6 8" id="KW-1133">Transmembrane helix</keyword>